<dbReference type="EMBL" id="GG738846">
    <property type="protein sequence ID" value="EFC50100.1"/>
    <property type="molecule type" value="Genomic_DNA"/>
</dbReference>
<evidence type="ECO:0000256" key="2">
    <source>
        <dbReference type="SAM" id="Phobius"/>
    </source>
</evidence>
<dbReference type="InterPro" id="IPR039960">
    <property type="entry name" value="MCP1"/>
</dbReference>
<feature type="transmembrane region" description="Helical" evidence="2">
    <location>
        <begin position="189"/>
        <end position="213"/>
    </location>
</feature>
<dbReference type="TCDB" id="9.B.178.1.8">
    <property type="family name" value="the mdmd complementing protein 1 (mcp1) family"/>
</dbReference>
<keyword evidence="2" id="KW-1133">Transmembrane helix</keyword>
<dbReference type="VEuPathDB" id="AmoebaDB:NAEGRDRAFT_61830"/>
<protein>
    <submittedName>
        <fullName evidence="3">Predicted protein</fullName>
    </submittedName>
</protein>
<evidence type="ECO:0000313" key="3">
    <source>
        <dbReference type="EMBL" id="EFC50100.1"/>
    </source>
</evidence>
<dbReference type="InterPro" id="IPR034804">
    <property type="entry name" value="SQR/QFR_C/D"/>
</dbReference>
<dbReference type="Proteomes" id="UP000006671">
    <property type="component" value="Unassembled WGS sequence"/>
</dbReference>
<evidence type="ECO:0000313" key="4">
    <source>
        <dbReference type="Proteomes" id="UP000006671"/>
    </source>
</evidence>
<organism evidence="4">
    <name type="scientific">Naegleria gruberi</name>
    <name type="common">Amoeba</name>
    <dbReference type="NCBI Taxonomy" id="5762"/>
    <lineage>
        <taxon>Eukaryota</taxon>
        <taxon>Discoba</taxon>
        <taxon>Heterolobosea</taxon>
        <taxon>Tetramitia</taxon>
        <taxon>Eutetramitia</taxon>
        <taxon>Vahlkampfiidae</taxon>
        <taxon>Naegleria</taxon>
    </lineage>
</organism>
<dbReference type="InParanoid" id="D2UZ68"/>
<keyword evidence="2" id="KW-0812">Transmembrane</keyword>
<proteinExistence type="predicted"/>
<keyword evidence="4" id="KW-1185">Reference proteome</keyword>
<reference evidence="3 4" key="1">
    <citation type="journal article" date="2010" name="Cell">
        <title>The genome of Naegleria gruberi illuminates early eukaryotic versatility.</title>
        <authorList>
            <person name="Fritz-Laylin L.K."/>
            <person name="Prochnik S.E."/>
            <person name="Ginger M.L."/>
            <person name="Dacks J.B."/>
            <person name="Carpenter M.L."/>
            <person name="Field M.C."/>
            <person name="Kuo A."/>
            <person name="Paredez A."/>
            <person name="Chapman J."/>
            <person name="Pham J."/>
            <person name="Shu S."/>
            <person name="Neupane R."/>
            <person name="Cipriano M."/>
            <person name="Mancuso J."/>
            <person name="Tu H."/>
            <person name="Salamov A."/>
            <person name="Lindquist E."/>
            <person name="Shapiro H."/>
            <person name="Lucas S."/>
            <person name="Grigoriev I.V."/>
            <person name="Cande W.Z."/>
            <person name="Fulton C."/>
            <person name="Rokhsar D.S."/>
            <person name="Dawson S.C."/>
        </authorList>
    </citation>
    <scope>NUCLEOTIDE SEQUENCE [LARGE SCALE GENOMIC DNA]</scope>
    <source>
        <strain evidence="3 4">NEG-M</strain>
    </source>
</reference>
<sequence length="229" mass="24449">MTQDNKTASVTEAKTSSTTTGSSSFLRALQHWSGVAFSVFASLHVATTVSASVSPATYDLVLEKTRGIYRPNMMMEGLVVFAPLVVHMIANSLIFMSGKKSTATANTSLAKKLHTYTGYALGALVPMHIFGTRFMHSYAGSFASIAFAAEKEIGQGAAMGYFGLLLTSGVYHSIYGLNVALGYKLKKPVVLASIVAVLAASYYGALGLLGYLYPDQMVAVRAKYDQFAH</sequence>
<dbReference type="RefSeq" id="XP_002682844.1">
    <property type="nucleotide sequence ID" value="XM_002682798.1"/>
</dbReference>
<dbReference type="GO" id="GO:0055088">
    <property type="term" value="P:lipid homeostasis"/>
    <property type="evidence" value="ECO:0007669"/>
    <property type="project" value="InterPro"/>
</dbReference>
<dbReference type="PANTHER" id="PTHR38409:SF1">
    <property type="entry name" value="MITOCHONDRIAL ADAPTER PROTEIN MCP1"/>
    <property type="match status" value="1"/>
</dbReference>
<dbReference type="PANTHER" id="PTHR38409">
    <property type="entry name" value="MDM10-COMPLEMENTING PROTEIN 1"/>
    <property type="match status" value="1"/>
</dbReference>
<keyword evidence="2" id="KW-0472">Membrane</keyword>
<gene>
    <name evidence="3" type="ORF">NAEGRDRAFT_61830</name>
</gene>
<feature type="transmembrane region" description="Helical" evidence="2">
    <location>
        <begin position="156"/>
        <end position="177"/>
    </location>
</feature>
<dbReference type="OrthoDB" id="10259513at2759"/>
<dbReference type="KEGG" id="ngr:NAEGRDRAFT_61830"/>
<dbReference type="GO" id="GO:0016020">
    <property type="term" value="C:membrane"/>
    <property type="evidence" value="ECO:0007669"/>
    <property type="project" value="InterPro"/>
</dbReference>
<dbReference type="GeneID" id="8852728"/>
<dbReference type="Gene3D" id="1.20.1300.10">
    <property type="entry name" value="Fumarate reductase/succinate dehydrogenase, transmembrane subunit"/>
    <property type="match status" value="1"/>
</dbReference>
<dbReference type="OMA" id="FGTRFMH"/>
<feature type="transmembrane region" description="Helical" evidence="2">
    <location>
        <begin position="116"/>
        <end position="135"/>
    </location>
</feature>
<feature type="transmembrane region" description="Helical" evidence="2">
    <location>
        <begin position="78"/>
        <end position="96"/>
    </location>
</feature>
<dbReference type="AlphaFoldDB" id="D2UZ68"/>
<dbReference type="SUPFAM" id="SSF81343">
    <property type="entry name" value="Fumarate reductase respiratory complex transmembrane subunits"/>
    <property type="match status" value="1"/>
</dbReference>
<evidence type="ECO:0000256" key="1">
    <source>
        <dbReference type="SAM" id="MobiDB-lite"/>
    </source>
</evidence>
<accession>D2UZ68</accession>
<feature type="region of interest" description="Disordered" evidence="1">
    <location>
        <begin position="1"/>
        <end position="20"/>
    </location>
</feature>
<name>D2UZ68_NAEGR</name>